<dbReference type="PANTHER" id="PTHR35004:SF7">
    <property type="entry name" value="INTEGRASE PROTEIN"/>
    <property type="match status" value="1"/>
</dbReference>
<dbReference type="InterPro" id="IPR055247">
    <property type="entry name" value="InsJ-like_HTH"/>
</dbReference>
<dbReference type="Gene3D" id="3.30.420.10">
    <property type="entry name" value="Ribonuclease H-like superfamily/Ribonuclease H"/>
    <property type="match status" value="1"/>
</dbReference>
<dbReference type="PANTHER" id="PTHR35004">
    <property type="entry name" value="TRANSPOSASE RV3428C-RELATED"/>
    <property type="match status" value="1"/>
</dbReference>
<proteinExistence type="predicted"/>
<gene>
    <name evidence="2" type="ORF">I5677_06855</name>
    <name evidence="3" type="ORF">I5677_15420</name>
</gene>
<evidence type="ECO:0000313" key="4">
    <source>
        <dbReference type="Proteomes" id="UP000623269"/>
    </source>
</evidence>
<reference evidence="3" key="1">
    <citation type="submission" date="2020-12" db="EMBL/GenBank/DDBJ databases">
        <title>M. sibirica DSM 26468T genome.</title>
        <authorList>
            <person name="Thieme N."/>
            <person name="Rettenmaier R."/>
            <person name="Zverlov V."/>
            <person name="Liebl W."/>
        </authorList>
    </citation>
    <scope>NUCLEOTIDE SEQUENCE</scope>
    <source>
        <strain evidence="3">DSM 26468</strain>
    </source>
</reference>
<sequence>MASITQDMRFRLALIKYADKYGVSKAAARYKTNRQYVYRWKRRYDGSWDSLRDRSRRPHHHPNQHTEDEISLINNMRRRNPNAGLVIFWVKLMQRGYKRSIPGLYRFLRKKKLMAIKPKNPKYVPKPYEQMTYPGQRIQVDVKFVPSVCLVNQARGQKFYQYTAIDEYSRWRYVEAFEEHSTYSSMQFLEHLVKAFPMPIECIQTDNGLEFTKRLASGDKAKTPTIFEVRLNQLCIRHKLIRPFTPRHNGKVERSHRKDNERFYATHTFYSFEDFSNQLTTYNKRDYNRFPMRPLGWKSPQNILSDFVRYGVTYV</sequence>
<dbReference type="PROSITE" id="PS50994">
    <property type="entry name" value="INTEGRASE"/>
    <property type="match status" value="1"/>
</dbReference>
<dbReference type="Pfam" id="PF13518">
    <property type="entry name" value="HTH_28"/>
    <property type="match status" value="1"/>
</dbReference>
<dbReference type="InterPro" id="IPR012337">
    <property type="entry name" value="RNaseH-like_sf"/>
</dbReference>
<name>A0A8J7HCF2_9FIRM</name>
<dbReference type="Proteomes" id="UP000623269">
    <property type="component" value="Unassembled WGS sequence"/>
</dbReference>
<dbReference type="InterPro" id="IPR036397">
    <property type="entry name" value="RNaseH_sf"/>
</dbReference>
<accession>A0A8J7HCF2</accession>
<evidence type="ECO:0000259" key="1">
    <source>
        <dbReference type="PROSITE" id="PS50994"/>
    </source>
</evidence>
<dbReference type="Pfam" id="PF00665">
    <property type="entry name" value="rve"/>
    <property type="match status" value="1"/>
</dbReference>
<dbReference type="InterPro" id="IPR001584">
    <property type="entry name" value="Integrase_cat-core"/>
</dbReference>
<dbReference type="RefSeq" id="WP_197660824.1">
    <property type="nucleotide sequence ID" value="NZ_JAEAGR010000005.1"/>
</dbReference>
<protein>
    <submittedName>
        <fullName evidence="3">Transposase</fullName>
    </submittedName>
</protein>
<comment type="caution">
    <text evidence="3">The sequence shown here is derived from an EMBL/GenBank/DDBJ whole genome shotgun (WGS) entry which is preliminary data.</text>
</comment>
<dbReference type="SUPFAM" id="SSF53098">
    <property type="entry name" value="Ribonuclease H-like"/>
    <property type="match status" value="1"/>
</dbReference>
<organism evidence="3 4">
    <name type="scientific">Mobilitalea sibirica</name>
    <dbReference type="NCBI Taxonomy" id="1462919"/>
    <lineage>
        <taxon>Bacteria</taxon>
        <taxon>Bacillati</taxon>
        <taxon>Bacillota</taxon>
        <taxon>Clostridia</taxon>
        <taxon>Lachnospirales</taxon>
        <taxon>Lachnospiraceae</taxon>
        <taxon>Mobilitalea</taxon>
    </lineage>
</organism>
<keyword evidence="4" id="KW-1185">Reference proteome</keyword>
<evidence type="ECO:0000313" key="3">
    <source>
        <dbReference type="EMBL" id="MBH1942290.1"/>
    </source>
</evidence>
<evidence type="ECO:0000313" key="2">
    <source>
        <dbReference type="EMBL" id="MBH1940603.1"/>
    </source>
</evidence>
<dbReference type="AlphaFoldDB" id="A0A8J7HCF2"/>
<dbReference type="EMBL" id="JAEAGR010000005">
    <property type="protein sequence ID" value="MBH1940603.1"/>
    <property type="molecule type" value="Genomic_DNA"/>
</dbReference>
<feature type="domain" description="Integrase catalytic" evidence="1">
    <location>
        <begin position="130"/>
        <end position="308"/>
    </location>
</feature>
<dbReference type="GO" id="GO:0003676">
    <property type="term" value="F:nucleic acid binding"/>
    <property type="evidence" value="ECO:0007669"/>
    <property type="project" value="InterPro"/>
</dbReference>
<dbReference type="InterPro" id="IPR009057">
    <property type="entry name" value="Homeodomain-like_sf"/>
</dbReference>
<dbReference type="GO" id="GO:0015074">
    <property type="term" value="P:DNA integration"/>
    <property type="evidence" value="ECO:0007669"/>
    <property type="project" value="InterPro"/>
</dbReference>
<dbReference type="EMBL" id="JAEAGR010000019">
    <property type="protein sequence ID" value="MBH1942290.1"/>
    <property type="molecule type" value="Genomic_DNA"/>
</dbReference>
<dbReference type="SUPFAM" id="SSF46689">
    <property type="entry name" value="Homeodomain-like"/>
    <property type="match status" value="1"/>
</dbReference>